<dbReference type="InterPro" id="IPR036873">
    <property type="entry name" value="Rhodanese-like_dom_sf"/>
</dbReference>
<gene>
    <name evidence="2" type="ORF">HLPR_24170</name>
</gene>
<dbReference type="InterPro" id="IPR001763">
    <property type="entry name" value="Rhodanese-like_dom"/>
</dbReference>
<dbReference type="RefSeq" id="WP_338535686.1">
    <property type="nucleotide sequence ID" value="NZ_AP028654.1"/>
</dbReference>
<dbReference type="EMBL" id="AP028654">
    <property type="protein sequence ID" value="BEP30086.1"/>
    <property type="molecule type" value="Genomic_DNA"/>
</dbReference>
<protein>
    <recommendedName>
        <fullName evidence="1">Rhodanese domain-containing protein</fullName>
    </recommendedName>
</protein>
<dbReference type="AlphaFoldDB" id="A0AAU9E5U8"/>
<dbReference type="Proteomes" id="UP001321786">
    <property type="component" value="Chromosome"/>
</dbReference>
<name>A0AAU9E5U8_9FIRM</name>
<evidence type="ECO:0000313" key="2">
    <source>
        <dbReference type="EMBL" id="BEP30086.1"/>
    </source>
</evidence>
<dbReference type="PANTHER" id="PTHR43031">
    <property type="entry name" value="FAD-DEPENDENT OXIDOREDUCTASE"/>
    <property type="match status" value="1"/>
</dbReference>
<organism evidence="2 3">
    <name type="scientific">Helicovermis profundi</name>
    <dbReference type="NCBI Taxonomy" id="3065157"/>
    <lineage>
        <taxon>Bacteria</taxon>
        <taxon>Bacillati</taxon>
        <taxon>Bacillota</taxon>
        <taxon>Clostridia</taxon>
        <taxon>Helicovermis</taxon>
    </lineage>
</organism>
<dbReference type="PANTHER" id="PTHR43031:SF1">
    <property type="entry name" value="PYRIDINE NUCLEOTIDE-DISULPHIDE OXIDOREDUCTASE"/>
    <property type="match status" value="1"/>
</dbReference>
<dbReference type="Pfam" id="PF00581">
    <property type="entry name" value="Rhodanese"/>
    <property type="match status" value="1"/>
</dbReference>
<proteinExistence type="predicted"/>
<keyword evidence="3" id="KW-1185">Reference proteome</keyword>
<dbReference type="PROSITE" id="PS50206">
    <property type="entry name" value="RHODANESE_3"/>
    <property type="match status" value="1"/>
</dbReference>
<dbReference type="SMART" id="SM00450">
    <property type="entry name" value="RHOD"/>
    <property type="match status" value="1"/>
</dbReference>
<dbReference type="Gene3D" id="3.40.250.10">
    <property type="entry name" value="Rhodanese-like domain"/>
    <property type="match status" value="1"/>
</dbReference>
<accession>A0AAU9E5U8</accession>
<dbReference type="SUPFAM" id="SSF52821">
    <property type="entry name" value="Rhodanese/Cell cycle control phosphatase"/>
    <property type="match status" value="1"/>
</dbReference>
<feature type="domain" description="Rhodanese" evidence="1">
    <location>
        <begin position="27"/>
        <end position="121"/>
    </location>
</feature>
<dbReference type="InterPro" id="IPR050229">
    <property type="entry name" value="GlpE_sulfurtransferase"/>
</dbReference>
<sequence length="127" mass="14921">MREIFKVMDFEFWGTGKHKMLPEKFLETENVLLLDVRSKEEVSVVTINEAEFFSFKYLNIPFEELPERLEEIPKDKLIVTFCPGKVRSTIAFAFFINENYNAKIFDGGYNELTSLFKTGKIYKASRK</sequence>
<evidence type="ECO:0000259" key="1">
    <source>
        <dbReference type="PROSITE" id="PS50206"/>
    </source>
</evidence>
<dbReference type="KEGG" id="hprf:HLPR_24170"/>
<reference evidence="2 3" key="1">
    <citation type="submission" date="2023-08" db="EMBL/GenBank/DDBJ databases">
        <title>Helicovermis profunda gen. nov., sp. nov., a novel mesophilic, fermentative bacterium within the Bacillota from a deep-sea hydrothermal vent chimney.</title>
        <authorList>
            <person name="Miyazaki U."/>
            <person name="Mizutani D."/>
            <person name="Hashimoto Y."/>
            <person name="Tame A."/>
            <person name="Sawayama S."/>
            <person name="Miyazaki J."/>
            <person name="Takai K."/>
            <person name="Nakagawa S."/>
        </authorList>
    </citation>
    <scope>NUCLEOTIDE SEQUENCE [LARGE SCALE GENOMIC DNA]</scope>
    <source>
        <strain evidence="2 3">S502</strain>
    </source>
</reference>
<evidence type="ECO:0000313" key="3">
    <source>
        <dbReference type="Proteomes" id="UP001321786"/>
    </source>
</evidence>